<feature type="compositionally biased region" description="Basic residues" evidence="1">
    <location>
        <begin position="566"/>
        <end position="590"/>
    </location>
</feature>
<feature type="compositionally biased region" description="Polar residues" evidence="1">
    <location>
        <begin position="171"/>
        <end position="186"/>
    </location>
</feature>
<dbReference type="GeneID" id="23561532"/>
<dbReference type="VEuPathDB" id="FungiDB:UMAG_00148"/>
<evidence type="ECO:0000313" key="2">
    <source>
        <dbReference type="EMBL" id="KIS71710.1"/>
    </source>
</evidence>
<sequence length="724" mass="80113">MHRSGGLSSHAKGGAARSERKQGRTKDSAYQASVRNFVDPPPPGIQRLPSPLTLRTAPQTYNYSANGTVNAELSHPVQDTITASPRGRYAQGANGASSSRQQPRIGMANANVNTELRHRAHEAASASTRDKYVPGLIAAGSSTFRSSSSHQTPLYDSIPIGYINSSGSQVNTSVRQSSLPPTTDCQPTFLPHSYRADMRPRTENVNAAERFGDPSHSEPEGFKSRTAPNPVTCKTPEASQNADLDALGTHVRCHLLKTEEFSKDVQAYHKDAKHNWQKVHSSQDSINVAVDKMSNHLLEISELCTTLAKSCSATAEKQSSLAAGQTRLEELIENQICQAIKDMAQNIRSTKDAVVRAEASDSADRQTNANRHTELLTSVGALQAALHEEIYGVRNELKTFTAQEREHRRFERQRSLQEEERKRKKREEDRCRQEEYVQRCQESCERVLLALQAATQPEPGSTRQATHALDLGGDHVPSRSLPTNTRFRSCEDDPYRILSPQGTNGIPVLEQDLDAQHGQDGNARTVEADVAIQVQTKTDRRTFPIRPVDDDDVAEFRAASPDPKALKKKKHGTGKRSAPRKYGGKAKKRLRTTEVEAQVESDEPSTSHHPLPREEEASTLQTNIFQIADRATQAIDPISEGQEALSLSREAVISQPRKGRLAAKARKRKRPFGDGPDVDVTHAGRVAQRRRSKEKVATPYVHHSHQLRSRGTPTFLPEVWPLVK</sequence>
<feature type="region of interest" description="Disordered" evidence="1">
    <location>
        <begin position="404"/>
        <end position="432"/>
    </location>
</feature>
<feature type="region of interest" description="Disordered" evidence="1">
    <location>
        <begin position="210"/>
        <end position="231"/>
    </location>
</feature>
<feature type="region of interest" description="Disordered" evidence="1">
    <location>
        <begin position="455"/>
        <end position="493"/>
    </location>
</feature>
<feature type="region of interest" description="Disordered" evidence="1">
    <location>
        <begin position="541"/>
        <end position="617"/>
    </location>
</feature>
<feature type="region of interest" description="Disordered" evidence="1">
    <location>
        <begin position="658"/>
        <end position="680"/>
    </location>
</feature>
<dbReference type="OrthoDB" id="10678191at2759"/>
<proteinExistence type="predicted"/>
<dbReference type="InParanoid" id="A0A0D1EBJ1"/>
<feature type="compositionally biased region" description="Polar residues" evidence="1">
    <location>
        <begin position="455"/>
        <end position="465"/>
    </location>
</feature>
<accession>A0A0D1EBJ1</accession>
<name>A0A0D1EBJ1_MYCMD</name>
<evidence type="ECO:0000256" key="1">
    <source>
        <dbReference type="SAM" id="MobiDB-lite"/>
    </source>
</evidence>
<feature type="compositionally biased region" description="Basic and acidic residues" evidence="1">
    <location>
        <begin position="17"/>
        <end position="27"/>
    </location>
</feature>
<feature type="region of interest" description="Disordered" evidence="1">
    <location>
        <begin position="171"/>
        <end position="190"/>
    </location>
</feature>
<evidence type="ECO:0000313" key="3">
    <source>
        <dbReference type="Proteomes" id="UP000000561"/>
    </source>
</evidence>
<feature type="compositionally biased region" description="Basic and acidic residues" evidence="1">
    <location>
        <begin position="210"/>
        <end position="223"/>
    </location>
</feature>
<feature type="region of interest" description="Disordered" evidence="1">
    <location>
        <begin position="1"/>
        <end position="57"/>
    </location>
</feature>
<protein>
    <submittedName>
        <fullName evidence="2">Uncharacterized protein</fullName>
    </submittedName>
</protein>
<feature type="compositionally biased region" description="Basic residues" evidence="1">
    <location>
        <begin position="658"/>
        <end position="670"/>
    </location>
</feature>
<reference evidence="2 3" key="1">
    <citation type="journal article" date="2006" name="Nature">
        <title>Insights from the genome of the biotrophic fungal plant pathogen Ustilago maydis.</title>
        <authorList>
            <person name="Kamper J."/>
            <person name="Kahmann R."/>
            <person name="Bolker M."/>
            <person name="Ma L.J."/>
            <person name="Brefort T."/>
            <person name="Saville B.J."/>
            <person name="Banuett F."/>
            <person name="Kronstad J.W."/>
            <person name="Gold S.E."/>
            <person name="Muller O."/>
            <person name="Perlin M.H."/>
            <person name="Wosten H.A."/>
            <person name="de Vries R."/>
            <person name="Ruiz-Herrera J."/>
            <person name="Reynaga-Pena C.G."/>
            <person name="Snetselaar K."/>
            <person name="McCann M."/>
            <person name="Perez-Martin J."/>
            <person name="Feldbrugge M."/>
            <person name="Basse C.W."/>
            <person name="Steinberg G."/>
            <person name="Ibeas J.I."/>
            <person name="Holloman W."/>
            <person name="Guzman P."/>
            <person name="Farman M."/>
            <person name="Stajich J.E."/>
            <person name="Sentandreu R."/>
            <person name="Gonzalez-Prieto J.M."/>
            <person name="Kennell J.C."/>
            <person name="Molina L."/>
            <person name="Schirawski J."/>
            <person name="Mendoza-Mendoza A."/>
            <person name="Greilinger D."/>
            <person name="Munch K."/>
            <person name="Rossel N."/>
            <person name="Scherer M."/>
            <person name="Vranes M."/>
            <person name="Ladendorf O."/>
            <person name="Vincon V."/>
            <person name="Fuchs U."/>
            <person name="Sandrock B."/>
            <person name="Meng S."/>
            <person name="Ho E.C."/>
            <person name="Cahill M.J."/>
            <person name="Boyce K.J."/>
            <person name="Klose J."/>
            <person name="Klosterman S.J."/>
            <person name="Deelstra H.J."/>
            <person name="Ortiz-Castellanos L."/>
            <person name="Li W."/>
            <person name="Sanchez-Alonso P."/>
            <person name="Schreier P.H."/>
            <person name="Hauser-Hahn I."/>
            <person name="Vaupel M."/>
            <person name="Koopmann E."/>
            <person name="Friedrich G."/>
            <person name="Voss H."/>
            <person name="Schluter T."/>
            <person name="Margolis J."/>
            <person name="Platt D."/>
            <person name="Swimmer C."/>
            <person name="Gnirke A."/>
            <person name="Chen F."/>
            <person name="Vysotskaia V."/>
            <person name="Mannhaupt G."/>
            <person name="Guldener U."/>
            <person name="Munsterkotter M."/>
            <person name="Haase D."/>
            <person name="Oesterheld M."/>
            <person name="Mewes H.W."/>
            <person name="Mauceli E.W."/>
            <person name="DeCaprio D."/>
            <person name="Wade C.M."/>
            <person name="Butler J."/>
            <person name="Young S."/>
            <person name="Jaffe D.B."/>
            <person name="Calvo S."/>
            <person name="Nusbaum C."/>
            <person name="Galagan J."/>
            <person name="Birren B.W."/>
        </authorList>
    </citation>
    <scope>NUCLEOTIDE SEQUENCE [LARGE SCALE GENOMIC DNA]</scope>
    <source>
        <strain evidence="3">DSM 14603 / FGSC 9021 / UM521</strain>
    </source>
</reference>
<dbReference type="KEGG" id="uma:UMAG_00148"/>
<dbReference type="AlphaFoldDB" id="A0A0D1EBJ1"/>
<gene>
    <name evidence="2" type="ORF">UMAG_00148</name>
</gene>
<dbReference type="Proteomes" id="UP000000561">
    <property type="component" value="Chromosome 1"/>
</dbReference>
<dbReference type="RefSeq" id="XP_011386099.1">
    <property type="nucleotide sequence ID" value="XM_011387797.1"/>
</dbReference>
<organism evidence="2 3">
    <name type="scientific">Mycosarcoma maydis</name>
    <name type="common">Corn smut fungus</name>
    <name type="synonym">Ustilago maydis</name>
    <dbReference type="NCBI Taxonomy" id="5270"/>
    <lineage>
        <taxon>Eukaryota</taxon>
        <taxon>Fungi</taxon>
        <taxon>Dikarya</taxon>
        <taxon>Basidiomycota</taxon>
        <taxon>Ustilaginomycotina</taxon>
        <taxon>Ustilaginomycetes</taxon>
        <taxon>Ustilaginales</taxon>
        <taxon>Ustilaginaceae</taxon>
        <taxon>Mycosarcoma</taxon>
    </lineage>
</organism>
<dbReference type="eggNOG" id="ENOG502SC7F">
    <property type="taxonomic scope" value="Eukaryota"/>
</dbReference>
<feature type="region of interest" description="Disordered" evidence="1">
    <location>
        <begin position="84"/>
        <end position="104"/>
    </location>
</feature>
<keyword evidence="3" id="KW-1185">Reference proteome</keyword>
<dbReference type="EMBL" id="CM003140">
    <property type="protein sequence ID" value="KIS71710.1"/>
    <property type="molecule type" value="Genomic_DNA"/>
</dbReference>